<sequence>MVERLFVEQLPSPSKQHSGMANIRTRLFNIFIILLSLCAAAALIVASIAMKKTQELENFKSSLFISDLERIFNSTAYAIANNGPDAPACDDYSAEMITAQTTLPGVCVSVKESYNMWVTRLGDNCVPYVFAQENCTGASRGFEDLATPSCIVAAGGGRLSGESGDFYRSFQISCT</sequence>
<keyword evidence="1" id="KW-1133">Transmembrane helix</keyword>
<name>A0A1L9U9I1_ASPBC</name>
<keyword evidence="3" id="KW-1185">Reference proteome</keyword>
<dbReference type="AlphaFoldDB" id="A0A1L9U9I1"/>
<dbReference type="EMBL" id="KV878691">
    <property type="protein sequence ID" value="OJJ68347.1"/>
    <property type="molecule type" value="Genomic_DNA"/>
</dbReference>
<dbReference type="OMA" id="SIAMKKT"/>
<dbReference type="Proteomes" id="UP000184499">
    <property type="component" value="Unassembled WGS sequence"/>
</dbReference>
<keyword evidence="1" id="KW-0812">Transmembrane</keyword>
<evidence type="ECO:0000256" key="1">
    <source>
        <dbReference type="SAM" id="Phobius"/>
    </source>
</evidence>
<protein>
    <submittedName>
        <fullName evidence="2">Uncharacterized protein</fullName>
    </submittedName>
</protein>
<organism evidence="2 3">
    <name type="scientific">Aspergillus brasiliensis (strain CBS 101740 / IMI 381727 / IBT 21946)</name>
    <dbReference type="NCBI Taxonomy" id="767769"/>
    <lineage>
        <taxon>Eukaryota</taxon>
        <taxon>Fungi</taxon>
        <taxon>Dikarya</taxon>
        <taxon>Ascomycota</taxon>
        <taxon>Pezizomycotina</taxon>
        <taxon>Eurotiomycetes</taxon>
        <taxon>Eurotiomycetidae</taxon>
        <taxon>Eurotiales</taxon>
        <taxon>Aspergillaceae</taxon>
        <taxon>Aspergillus</taxon>
        <taxon>Aspergillus subgen. Circumdati</taxon>
    </lineage>
</organism>
<evidence type="ECO:0000313" key="2">
    <source>
        <dbReference type="EMBL" id="OJJ68347.1"/>
    </source>
</evidence>
<evidence type="ECO:0000313" key="3">
    <source>
        <dbReference type="Proteomes" id="UP000184499"/>
    </source>
</evidence>
<proteinExistence type="predicted"/>
<keyword evidence="1" id="KW-0472">Membrane</keyword>
<dbReference type="RefSeq" id="XP_067475596.1">
    <property type="nucleotide sequence ID" value="XM_067625825.1"/>
</dbReference>
<reference evidence="3" key="1">
    <citation type="journal article" date="2017" name="Genome Biol.">
        <title>Comparative genomics reveals high biological diversity and specific adaptations in the industrially and medically important fungal genus Aspergillus.</title>
        <authorList>
            <person name="de Vries R.P."/>
            <person name="Riley R."/>
            <person name="Wiebenga A."/>
            <person name="Aguilar-Osorio G."/>
            <person name="Amillis S."/>
            <person name="Uchima C.A."/>
            <person name="Anderluh G."/>
            <person name="Asadollahi M."/>
            <person name="Askin M."/>
            <person name="Barry K."/>
            <person name="Battaglia E."/>
            <person name="Bayram O."/>
            <person name="Benocci T."/>
            <person name="Braus-Stromeyer S.A."/>
            <person name="Caldana C."/>
            <person name="Canovas D."/>
            <person name="Cerqueira G.C."/>
            <person name="Chen F."/>
            <person name="Chen W."/>
            <person name="Choi C."/>
            <person name="Clum A."/>
            <person name="Dos Santos R.A."/>
            <person name="Damasio A.R."/>
            <person name="Diallinas G."/>
            <person name="Emri T."/>
            <person name="Fekete E."/>
            <person name="Flipphi M."/>
            <person name="Freyberg S."/>
            <person name="Gallo A."/>
            <person name="Gournas C."/>
            <person name="Habgood R."/>
            <person name="Hainaut M."/>
            <person name="Harispe M.L."/>
            <person name="Henrissat B."/>
            <person name="Hilden K.S."/>
            <person name="Hope R."/>
            <person name="Hossain A."/>
            <person name="Karabika E."/>
            <person name="Karaffa L."/>
            <person name="Karanyi Z."/>
            <person name="Krasevec N."/>
            <person name="Kuo A."/>
            <person name="Kusch H."/>
            <person name="LaButti K."/>
            <person name="Lagendijk E.L."/>
            <person name="Lapidus A."/>
            <person name="Levasseur A."/>
            <person name="Lindquist E."/>
            <person name="Lipzen A."/>
            <person name="Logrieco A.F."/>
            <person name="MacCabe A."/>
            <person name="Maekelae M.R."/>
            <person name="Malavazi I."/>
            <person name="Melin P."/>
            <person name="Meyer V."/>
            <person name="Mielnichuk N."/>
            <person name="Miskei M."/>
            <person name="Molnar A.P."/>
            <person name="Mule G."/>
            <person name="Ngan C.Y."/>
            <person name="Orejas M."/>
            <person name="Orosz E."/>
            <person name="Ouedraogo J.P."/>
            <person name="Overkamp K.M."/>
            <person name="Park H.-S."/>
            <person name="Perrone G."/>
            <person name="Piumi F."/>
            <person name="Punt P.J."/>
            <person name="Ram A.F."/>
            <person name="Ramon A."/>
            <person name="Rauscher S."/>
            <person name="Record E."/>
            <person name="Riano-Pachon D.M."/>
            <person name="Robert V."/>
            <person name="Roehrig J."/>
            <person name="Ruller R."/>
            <person name="Salamov A."/>
            <person name="Salih N.S."/>
            <person name="Samson R.A."/>
            <person name="Sandor E."/>
            <person name="Sanguinetti M."/>
            <person name="Schuetze T."/>
            <person name="Sepcic K."/>
            <person name="Shelest E."/>
            <person name="Sherlock G."/>
            <person name="Sophianopoulou V."/>
            <person name="Squina F.M."/>
            <person name="Sun H."/>
            <person name="Susca A."/>
            <person name="Todd R.B."/>
            <person name="Tsang A."/>
            <person name="Unkles S.E."/>
            <person name="van de Wiele N."/>
            <person name="van Rossen-Uffink D."/>
            <person name="Oliveira J.V."/>
            <person name="Vesth T.C."/>
            <person name="Visser J."/>
            <person name="Yu J.-H."/>
            <person name="Zhou M."/>
            <person name="Andersen M.R."/>
            <person name="Archer D.B."/>
            <person name="Baker S.E."/>
            <person name="Benoit I."/>
            <person name="Brakhage A.A."/>
            <person name="Braus G.H."/>
            <person name="Fischer R."/>
            <person name="Frisvad J.C."/>
            <person name="Goldman G.H."/>
            <person name="Houbraken J."/>
            <person name="Oakley B."/>
            <person name="Pocsi I."/>
            <person name="Scazzocchio C."/>
            <person name="Seiboth B."/>
            <person name="vanKuyk P.A."/>
            <person name="Wortman J."/>
            <person name="Dyer P.S."/>
            <person name="Grigoriev I.V."/>
        </authorList>
    </citation>
    <scope>NUCLEOTIDE SEQUENCE [LARGE SCALE GENOMIC DNA]</scope>
    <source>
        <strain evidence="3">CBS 101740 / IMI 381727 / IBT 21946</strain>
    </source>
</reference>
<dbReference type="OrthoDB" id="4362911at2759"/>
<dbReference type="VEuPathDB" id="FungiDB:ASPBRDRAFT_47286"/>
<dbReference type="GeneID" id="93578313"/>
<feature type="transmembrane region" description="Helical" evidence="1">
    <location>
        <begin position="27"/>
        <end position="50"/>
    </location>
</feature>
<accession>A0A1L9U9I1</accession>
<gene>
    <name evidence="2" type="ORF">ASPBRDRAFT_47286</name>
</gene>